<dbReference type="SMART" id="SM00483">
    <property type="entry name" value="POLXc"/>
    <property type="match status" value="1"/>
</dbReference>
<dbReference type="Gene3D" id="1.10.150.110">
    <property type="entry name" value="DNA polymerase beta, N-terminal domain-like"/>
    <property type="match status" value="1"/>
</dbReference>
<gene>
    <name evidence="7" type="ORF">PEVE_00004066</name>
</gene>
<name>A0ABN8QCQ9_9CNID</name>
<dbReference type="InterPro" id="IPR018944">
    <property type="entry name" value="DNA_pol_lambd_fingers_domain"/>
</dbReference>
<evidence type="ECO:0000256" key="5">
    <source>
        <dbReference type="ARBA" id="ARBA00023242"/>
    </source>
</evidence>
<proteinExistence type="predicted"/>
<dbReference type="InterPro" id="IPR001357">
    <property type="entry name" value="BRCT_dom"/>
</dbReference>
<keyword evidence="8" id="KW-1185">Reference proteome</keyword>
<dbReference type="SUPFAM" id="SSF81301">
    <property type="entry name" value="Nucleotidyltransferase"/>
    <property type="match status" value="1"/>
</dbReference>
<evidence type="ECO:0000313" key="7">
    <source>
        <dbReference type="EMBL" id="CAH3161852.1"/>
    </source>
</evidence>
<dbReference type="PROSITE" id="PS50172">
    <property type="entry name" value="BRCT"/>
    <property type="match status" value="1"/>
</dbReference>
<dbReference type="Pfam" id="PF10391">
    <property type="entry name" value="DNA_pol_lambd_f"/>
    <property type="match status" value="1"/>
</dbReference>
<dbReference type="InterPro" id="IPR036420">
    <property type="entry name" value="BRCT_dom_sf"/>
</dbReference>
<dbReference type="EMBL" id="CALNXI010001248">
    <property type="protein sequence ID" value="CAH3161852.1"/>
    <property type="molecule type" value="Genomic_DNA"/>
</dbReference>
<dbReference type="PRINTS" id="PR00871">
    <property type="entry name" value="DNAPOLXTDT"/>
</dbReference>
<comment type="caution">
    <text evidence="7">The sequence shown here is derived from an EMBL/GenBank/DDBJ whole genome shotgun (WGS) entry which is preliminary data.</text>
</comment>
<dbReference type="Proteomes" id="UP001159427">
    <property type="component" value="Unassembled WGS sequence"/>
</dbReference>
<dbReference type="PANTHER" id="PTHR11276:SF40">
    <property type="entry name" value="BRCT DOMAIN-CONTAINING PROTEIN"/>
    <property type="match status" value="1"/>
</dbReference>
<keyword evidence="5" id="KW-0539">Nucleus</keyword>
<evidence type="ECO:0000256" key="2">
    <source>
        <dbReference type="ARBA" id="ARBA00004123"/>
    </source>
</evidence>
<keyword evidence="4" id="KW-0460">Magnesium</keyword>
<dbReference type="SUPFAM" id="SSF47802">
    <property type="entry name" value="DNA polymerase beta, N-terminal domain-like"/>
    <property type="match status" value="1"/>
</dbReference>
<protein>
    <recommendedName>
        <fullName evidence="6">BRCT domain-containing protein</fullName>
    </recommendedName>
</protein>
<evidence type="ECO:0000313" key="8">
    <source>
        <dbReference type="Proteomes" id="UP001159427"/>
    </source>
</evidence>
<comment type="subcellular location">
    <subcellularLocation>
        <location evidence="2">Nucleus</location>
    </subcellularLocation>
</comment>
<dbReference type="InterPro" id="IPR027421">
    <property type="entry name" value="DNA_pol_lamdba_lyase_dom_sf"/>
</dbReference>
<dbReference type="InterPro" id="IPR043519">
    <property type="entry name" value="NT_sf"/>
</dbReference>
<feature type="domain" description="BRCT" evidence="6">
    <location>
        <begin position="26"/>
        <end position="133"/>
    </location>
</feature>
<dbReference type="PANTHER" id="PTHR11276">
    <property type="entry name" value="DNA POLYMERASE TYPE-X FAMILY MEMBER"/>
    <property type="match status" value="1"/>
</dbReference>
<dbReference type="Gene3D" id="3.40.50.10190">
    <property type="entry name" value="BRCT domain"/>
    <property type="match status" value="1"/>
</dbReference>
<organism evidence="7 8">
    <name type="scientific">Porites evermanni</name>
    <dbReference type="NCBI Taxonomy" id="104178"/>
    <lineage>
        <taxon>Eukaryota</taxon>
        <taxon>Metazoa</taxon>
        <taxon>Cnidaria</taxon>
        <taxon>Anthozoa</taxon>
        <taxon>Hexacorallia</taxon>
        <taxon>Scleractinia</taxon>
        <taxon>Fungiina</taxon>
        <taxon>Poritidae</taxon>
        <taxon>Porites</taxon>
    </lineage>
</organism>
<dbReference type="SUPFAM" id="SSF81585">
    <property type="entry name" value="PsbU/PolX domain-like"/>
    <property type="match status" value="1"/>
</dbReference>
<dbReference type="InterPro" id="IPR002054">
    <property type="entry name" value="DNA-dir_DNA_pol_X"/>
</dbReference>
<evidence type="ECO:0000256" key="3">
    <source>
        <dbReference type="ARBA" id="ARBA00022723"/>
    </source>
</evidence>
<dbReference type="InterPro" id="IPR001726">
    <property type="entry name" value="TdT/Mu"/>
</dbReference>
<dbReference type="InterPro" id="IPR022312">
    <property type="entry name" value="DNA_pol_X"/>
</dbReference>
<evidence type="ECO:0000259" key="6">
    <source>
        <dbReference type="PROSITE" id="PS50172"/>
    </source>
</evidence>
<dbReference type="Gene3D" id="3.30.460.10">
    <property type="entry name" value="Beta Polymerase, domain 2"/>
    <property type="match status" value="1"/>
</dbReference>
<evidence type="ECO:0000256" key="1">
    <source>
        <dbReference type="ARBA" id="ARBA00001946"/>
    </source>
</evidence>
<evidence type="ECO:0000256" key="4">
    <source>
        <dbReference type="ARBA" id="ARBA00022842"/>
    </source>
</evidence>
<dbReference type="SUPFAM" id="SSF52113">
    <property type="entry name" value="BRCT domain"/>
    <property type="match status" value="1"/>
</dbReference>
<accession>A0ABN8QCQ9</accession>
<sequence>MASKKRKLEEDRLEIFPDQTEKIESRGMLIYIIPKKIPKARLQVLNNLAQRKGFPITEKFSNLVTHVVTSYDSREKAFSALEWLSVTSLYPLFPKRLSIFTRQPAENVEILTVDWLTDCTTAGKIVDVTDKVRVQGSTTATSKEETLSCMYTVMRNDALEILERHAVYVDSGQRNSRALAFRRAACALKSYPKQISRIEEAANLSSVGNHSKKVIQASGLDILENGSSVEVQDILSSDFFKSMEIFSSIYGCGPATARKWYEKGHRNMFDIIQAVKNGMKLTEQQTMGKLPNCTVELVGGYRRGKPSGHDVDILITHKDVYRVEGLLVKLVERLDKLGHMVHKDLMAGRNSTLGGSQKYLLTVLLTTFWCSTGQHICFSVLCFEDCKREILKRDQC</sequence>
<dbReference type="Pfam" id="PF00533">
    <property type="entry name" value="BRCT"/>
    <property type="match status" value="1"/>
</dbReference>
<keyword evidence="3" id="KW-0479">Metal-binding</keyword>
<comment type="cofactor">
    <cofactor evidence="1">
        <name>Mg(2+)</name>
        <dbReference type="ChEBI" id="CHEBI:18420"/>
    </cofactor>
</comment>
<reference evidence="7 8" key="1">
    <citation type="submission" date="2022-05" db="EMBL/GenBank/DDBJ databases">
        <authorList>
            <consortium name="Genoscope - CEA"/>
            <person name="William W."/>
        </authorList>
    </citation>
    <scope>NUCLEOTIDE SEQUENCE [LARGE SCALE GENOMIC DNA]</scope>
</reference>